<proteinExistence type="predicted"/>
<evidence type="ECO:0000256" key="1">
    <source>
        <dbReference type="SAM" id="MobiDB-lite"/>
    </source>
</evidence>
<dbReference type="Proteomes" id="UP001589575">
    <property type="component" value="Unassembled WGS sequence"/>
</dbReference>
<comment type="caution">
    <text evidence="2">The sequence shown here is derived from an EMBL/GenBank/DDBJ whole genome shotgun (WGS) entry which is preliminary data.</text>
</comment>
<accession>A0ABV5G720</accession>
<dbReference type="EMBL" id="JBHMFI010000002">
    <property type="protein sequence ID" value="MFB9074747.1"/>
    <property type="molecule type" value="Genomic_DNA"/>
</dbReference>
<reference evidence="2 3" key="1">
    <citation type="submission" date="2024-09" db="EMBL/GenBank/DDBJ databases">
        <authorList>
            <person name="Sun Q."/>
            <person name="Mori K."/>
        </authorList>
    </citation>
    <scope>NUCLEOTIDE SEQUENCE [LARGE SCALE GENOMIC DNA]</scope>
    <source>
        <strain evidence="2 3">CCM 7609</strain>
    </source>
</reference>
<feature type="compositionally biased region" description="Basic residues" evidence="1">
    <location>
        <begin position="54"/>
        <end position="63"/>
    </location>
</feature>
<protein>
    <submittedName>
        <fullName evidence="2">Uncharacterized protein</fullName>
    </submittedName>
</protein>
<feature type="region of interest" description="Disordered" evidence="1">
    <location>
        <begin position="20"/>
        <end position="87"/>
    </location>
</feature>
<keyword evidence="3" id="KW-1185">Reference proteome</keyword>
<evidence type="ECO:0000313" key="3">
    <source>
        <dbReference type="Proteomes" id="UP001589575"/>
    </source>
</evidence>
<organism evidence="2 3">
    <name type="scientific">Citricoccus parietis</name>
    <dbReference type="NCBI Taxonomy" id="592307"/>
    <lineage>
        <taxon>Bacteria</taxon>
        <taxon>Bacillati</taxon>
        <taxon>Actinomycetota</taxon>
        <taxon>Actinomycetes</taxon>
        <taxon>Micrococcales</taxon>
        <taxon>Micrococcaceae</taxon>
        <taxon>Citricoccus</taxon>
    </lineage>
</organism>
<feature type="compositionally biased region" description="Basic residues" evidence="1">
    <location>
        <begin position="71"/>
        <end position="87"/>
    </location>
</feature>
<gene>
    <name evidence="2" type="ORF">ACFFX0_27580</name>
</gene>
<sequence>MSTAPSWWVVICSRYSRAAPVRRGRMESRSSPCGARRKGTCDPLVPQNHDRQRPRPARLHRLGRLLAHDPGHRRRRHSHPWRSHRYA</sequence>
<evidence type="ECO:0000313" key="2">
    <source>
        <dbReference type="EMBL" id="MFB9074747.1"/>
    </source>
</evidence>
<name>A0ABV5G720_9MICC</name>